<comment type="subunit">
    <text evidence="5">Monomer. Associates with the 50S ribosomal subunit.</text>
</comment>
<evidence type="ECO:0000256" key="5">
    <source>
        <dbReference type="HAMAP-Rule" id="MF_00900"/>
    </source>
</evidence>
<dbReference type="Pfam" id="PF01926">
    <property type="entry name" value="MMR_HSR1"/>
    <property type="match status" value="1"/>
</dbReference>
<evidence type="ECO:0000256" key="6">
    <source>
        <dbReference type="SAM" id="Coils"/>
    </source>
</evidence>
<dbReference type="HAMAP" id="MF_00900">
    <property type="entry name" value="GTPase_HflX"/>
    <property type="match status" value="1"/>
</dbReference>
<dbReference type="Gene3D" id="3.40.50.300">
    <property type="entry name" value="P-loop containing nucleotide triphosphate hydrolases"/>
    <property type="match status" value="1"/>
</dbReference>
<dbReference type="InterPro" id="IPR042108">
    <property type="entry name" value="GTPase_HflX_N_sf"/>
</dbReference>
<keyword evidence="3" id="KW-0460">Magnesium</keyword>
<proteinExistence type="inferred from homology"/>
<dbReference type="RefSeq" id="WP_324781035.1">
    <property type="nucleotide sequence ID" value="NZ_CP141769.1"/>
</dbReference>
<evidence type="ECO:0000256" key="4">
    <source>
        <dbReference type="ARBA" id="ARBA00023134"/>
    </source>
</evidence>
<dbReference type="CDD" id="cd01878">
    <property type="entry name" value="HflX"/>
    <property type="match status" value="1"/>
</dbReference>
<dbReference type="PIRSF" id="PIRSF006809">
    <property type="entry name" value="GTP-binding_hflX_prd"/>
    <property type="match status" value="1"/>
</dbReference>
<gene>
    <name evidence="5 9" type="primary">hflX</name>
    <name evidence="9" type="ORF">VA613_06430</name>
</gene>
<keyword evidence="6" id="KW-0175">Coiled coil</keyword>
<accession>A0ABZ1CND6</accession>
<keyword evidence="4 5" id="KW-0342">GTP-binding</keyword>
<evidence type="ECO:0000256" key="2">
    <source>
        <dbReference type="ARBA" id="ARBA00022741"/>
    </source>
</evidence>
<dbReference type="Gene3D" id="6.10.250.2860">
    <property type="match status" value="1"/>
</dbReference>
<dbReference type="Gene3D" id="3.40.50.11060">
    <property type="entry name" value="GTPase HflX, N-terminal domain"/>
    <property type="match status" value="2"/>
</dbReference>
<evidence type="ECO:0000313" key="10">
    <source>
        <dbReference type="Proteomes" id="UP001334732"/>
    </source>
</evidence>
<keyword evidence="2 5" id="KW-0547">Nucleotide-binding</keyword>
<dbReference type="PROSITE" id="PS51705">
    <property type="entry name" value="G_HFLX"/>
    <property type="match status" value="1"/>
</dbReference>
<dbReference type="PANTHER" id="PTHR10229:SF0">
    <property type="entry name" value="GTP-BINDING PROTEIN 6-RELATED"/>
    <property type="match status" value="1"/>
</dbReference>
<dbReference type="EMBL" id="CP141769">
    <property type="protein sequence ID" value="WRS40508.1"/>
    <property type="molecule type" value="Genomic_DNA"/>
</dbReference>
<comment type="similarity">
    <text evidence="5">Belongs to the TRAFAC class OBG-HflX-like GTPase superfamily. HflX GTPase family.</text>
</comment>
<feature type="domain" description="Hflx-type G" evidence="8">
    <location>
        <begin position="244"/>
        <end position="414"/>
    </location>
</feature>
<organism evidence="9 10">
    <name type="scientific">Thiobacillus sedimenti</name>
    <dbReference type="NCBI Taxonomy" id="3110231"/>
    <lineage>
        <taxon>Bacteria</taxon>
        <taxon>Pseudomonadati</taxon>
        <taxon>Pseudomonadota</taxon>
        <taxon>Betaproteobacteria</taxon>
        <taxon>Nitrosomonadales</taxon>
        <taxon>Thiobacillaceae</taxon>
        <taxon>Thiobacillus</taxon>
    </lineage>
</organism>
<feature type="region of interest" description="Disordered" evidence="7">
    <location>
        <begin position="183"/>
        <end position="209"/>
    </location>
</feature>
<evidence type="ECO:0000256" key="1">
    <source>
        <dbReference type="ARBA" id="ARBA00022723"/>
    </source>
</evidence>
<dbReference type="InterPro" id="IPR016496">
    <property type="entry name" value="GTPase_HflX"/>
</dbReference>
<evidence type="ECO:0000259" key="8">
    <source>
        <dbReference type="PROSITE" id="PS51705"/>
    </source>
</evidence>
<dbReference type="PRINTS" id="PR00326">
    <property type="entry name" value="GTP1OBG"/>
</dbReference>
<dbReference type="Pfam" id="PF13167">
    <property type="entry name" value="GTP-bdg_N"/>
    <property type="match status" value="2"/>
</dbReference>
<dbReference type="Proteomes" id="UP001334732">
    <property type="component" value="Chromosome"/>
</dbReference>
<sequence>MPNDVNEKPRYAIAAAVQLPGVSDFEFEASLTELRELAKTLGYTVTRTFTQKRAGFDSTAYLGVGKRQEIRHFVRGESASDADESEAERAPLNPLYRLSTLVAGADDAADAVSPVPIEALLVDHEISPSQARNLEKETGCEVMDRTMVILEIFHRNARSRAARAQVEIARLGYMAPRLREAAKLAGPQGRQRSGVGGRGAGESHTELDKRKIRDRIAELQLEITAMDAERKTQRARRQAHQGLASVALVGYTNAGKSTLMRALTGSEVLVANKLFATLDTTVRTLHPESIPRVLVSDTVGFIKNLPHGLVASFKSTLEEALDASLLLHVVDASDPGFERQIEATEDVLNEIGAQDVPRLRIFNKIDHVGGATTQAERAAELHARYPGCIVMSARRPQDVAKLHRAIVAFFQKDLVETELFLPWAAQQLRGEVFARCEVLEERADEDGAFFRVRGEQADLDSLREKIGQA</sequence>
<dbReference type="InterPro" id="IPR027417">
    <property type="entry name" value="P-loop_NTPase"/>
</dbReference>
<evidence type="ECO:0000256" key="3">
    <source>
        <dbReference type="ARBA" id="ARBA00022842"/>
    </source>
</evidence>
<dbReference type="InterPro" id="IPR032305">
    <property type="entry name" value="GTP-bd_M"/>
</dbReference>
<dbReference type="InterPro" id="IPR025121">
    <property type="entry name" value="GTPase_HflX_N"/>
</dbReference>
<keyword evidence="1" id="KW-0479">Metal-binding</keyword>
<dbReference type="InterPro" id="IPR006073">
    <property type="entry name" value="GTP-bd"/>
</dbReference>
<name>A0ABZ1CND6_9PROT</name>
<keyword evidence="5" id="KW-0963">Cytoplasm</keyword>
<dbReference type="PANTHER" id="PTHR10229">
    <property type="entry name" value="GTP-BINDING PROTEIN HFLX"/>
    <property type="match status" value="1"/>
</dbReference>
<protein>
    <recommendedName>
        <fullName evidence="5">GTPase HflX</fullName>
    </recommendedName>
    <alternativeName>
        <fullName evidence="5">GTP-binding protein HflX</fullName>
    </alternativeName>
</protein>
<comment type="subcellular location">
    <subcellularLocation>
        <location evidence="5">Cytoplasm</location>
    </subcellularLocation>
    <text evidence="5">May associate with membranes.</text>
</comment>
<dbReference type="NCBIfam" id="TIGR03156">
    <property type="entry name" value="GTP_HflX"/>
    <property type="match status" value="1"/>
</dbReference>
<keyword evidence="10" id="KW-1185">Reference proteome</keyword>
<reference evidence="9 10" key="1">
    <citation type="submission" date="2023-12" db="EMBL/GenBank/DDBJ databases">
        <title>Thiobacillus sedimentum sp. nov., a chemolithoautotrophic sulfur-oxidizing bacterium isolated from freshwater sediment.</title>
        <authorList>
            <person name="Luo J."/>
            <person name="Dai C."/>
        </authorList>
    </citation>
    <scope>NUCLEOTIDE SEQUENCE [LARGE SCALE GENOMIC DNA]</scope>
    <source>
        <strain evidence="9 10">SCUT-2</strain>
    </source>
</reference>
<dbReference type="Pfam" id="PF16360">
    <property type="entry name" value="GTP-bdg_M"/>
    <property type="match status" value="1"/>
</dbReference>
<feature type="coiled-coil region" evidence="6">
    <location>
        <begin position="209"/>
        <end position="236"/>
    </location>
</feature>
<dbReference type="SUPFAM" id="SSF52540">
    <property type="entry name" value="P-loop containing nucleoside triphosphate hydrolases"/>
    <property type="match status" value="1"/>
</dbReference>
<evidence type="ECO:0000256" key="7">
    <source>
        <dbReference type="SAM" id="MobiDB-lite"/>
    </source>
</evidence>
<evidence type="ECO:0000313" key="9">
    <source>
        <dbReference type="EMBL" id="WRS40508.1"/>
    </source>
</evidence>
<dbReference type="InterPro" id="IPR030394">
    <property type="entry name" value="G_HFLX_dom"/>
</dbReference>
<comment type="function">
    <text evidence="5">GTPase that associates with the 50S ribosomal subunit and may have a role during protein synthesis or ribosome biogenesis.</text>
</comment>